<dbReference type="InterPro" id="IPR027417">
    <property type="entry name" value="P-loop_NTPase"/>
</dbReference>
<accession>A0A4Y1N393</accession>
<dbReference type="EMBL" id="CP025189">
    <property type="protein sequence ID" value="AWV24705.1"/>
    <property type="molecule type" value="Genomic_DNA"/>
</dbReference>
<dbReference type="SUPFAM" id="SSF52540">
    <property type="entry name" value="P-loop containing nucleoside triphosphate hydrolases"/>
    <property type="match status" value="1"/>
</dbReference>
<sequence>MGTSPESPEQALNKLGTKLHYFRPRSEAQSPRTFGRLRLLGVRDALNAPARTYLLDGLMAPGELSVWWGRPKCGKSFLLLRIAYGLALGERMWGREVPERCPALYLAAEGAGGFLHRVAALAGEMGESERFHFFAQPMDLFDANADLPAIVEAVKATGARLVVVDTLARVMAGGDEDKAAAMGVLVRNLDVIRQETGAHVAVVHHGAKGNSDGPRGSGALLGAADLVVAVSASDGEHRAEVTDAKDDPSGSTLAFRLRLVELPPDPSGRPRSTCIAEDMEGGVAPRPTRGRELSESQRGWFKDLQDMFAEPGFASLRSPESGKPPILTLTREDVRGGYRVRGRFDGDPHGNLTGTDRRRLADMLNAMKDKGKIAMRGDLVWLL</sequence>
<protein>
    <recommendedName>
        <fullName evidence="2">AAA+ ATPase domain-containing protein</fullName>
    </recommendedName>
</protein>
<proteinExistence type="predicted"/>
<dbReference type="Gene3D" id="3.40.50.300">
    <property type="entry name" value="P-loop containing nucleotide triphosphate hydrolases"/>
    <property type="match status" value="1"/>
</dbReference>
<reference evidence="1" key="1">
    <citation type="submission" date="2017-12" db="EMBL/GenBank/DDBJ databases">
        <authorList>
            <person name="Martens C."/>
            <person name="Dahlstrom E."/>
            <person name="Barbian K."/>
            <person name="Sykora L."/>
            <person name="Ricklefs S."/>
            <person name="Bruno D."/>
            <person name="Anzick I."/>
            <person name="Myles I."/>
            <person name="Datta S.K."/>
        </authorList>
    </citation>
    <scope>NUCLEOTIDE SEQUENCE</scope>
    <source>
        <strain evidence="1">AD2</strain>
    </source>
</reference>
<name>A0A4Y1N393_9PROT</name>
<evidence type="ECO:0008006" key="2">
    <source>
        <dbReference type="Google" id="ProtNLM"/>
    </source>
</evidence>
<evidence type="ECO:0000313" key="1">
    <source>
        <dbReference type="EMBL" id="AWV24705.1"/>
    </source>
</evidence>
<dbReference type="RefSeq" id="WP_314214199.1">
    <property type="nucleotide sequence ID" value="NZ_CP025189.1"/>
</dbReference>
<gene>
    <name evidence="1" type="ORF">RADP37_05363</name>
</gene>
<dbReference type="AlphaFoldDB" id="A0A4Y1N393"/>
<organism evidence="1">
    <name type="scientific">Roseomonas mucosa</name>
    <dbReference type="NCBI Taxonomy" id="207340"/>
    <lineage>
        <taxon>Bacteria</taxon>
        <taxon>Pseudomonadati</taxon>
        <taxon>Pseudomonadota</taxon>
        <taxon>Alphaproteobacteria</taxon>
        <taxon>Acetobacterales</taxon>
        <taxon>Roseomonadaceae</taxon>
        <taxon>Roseomonas</taxon>
    </lineage>
</organism>
<dbReference type="Pfam" id="PF13481">
    <property type="entry name" value="AAA_25"/>
    <property type="match status" value="1"/>
</dbReference>